<dbReference type="Gene3D" id="2.60.40.10">
    <property type="entry name" value="Immunoglobulins"/>
    <property type="match status" value="1"/>
</dbReference>
<comment type="subcellular location">
    <subcellularLocation>
        <location evidence="1">Cell projection</location>
        <location evidence="1">Cilium</location>
    </subcellularLocation>
    <subcellularLocation>
        <location evidence="2">Cytoplasm</location>
    </subcellularLocation>
</comment>
<keyword evidence="5" id="KW-0966">Cell projection</keyword>
<protein>
    <submittedName>
        <fullName evidence="9">Tandem-95 repeat protein</fullName>
    </submittedName>
</protein>
<name>A0ABR8K4L3_9NOSO</name>
<proteinExistence type="predicted"/>
<evidence type="ECO:0000259" key="8">
    <source>
        <dbReference type="Pfam" id="PF22544"/>
    </source>
</evidence>
<feature type="domain" description="NB-ARC" evidence="7">
    <location>
        <begin position="67"/>
        <end position="163"/>
    </location>
</feature>
<dbReference type="Pfam" id="PF17963">
    <property type="entry name" value="Big_9"/>
    <property type="match status" value="5"/>
</dbReference>
<comment type="caution">
    <text evidence="9">The sequence shown here is derived from an EMBL/GenBank/DDBJ whole genome shotgun (WGS) entry which is preliminary data.</text>
</comment>
<dbReference type="SUPFAM" id="SSF52540">
    <property type="entry name" value="P-loop containing nucleoside triphosphate hydrolases"/>
    <property type="match status" value="1"/>
</dbReference>
<dbReference type="InterPro" id="IPR053879">
    <property type="entry name" value="HYDIN_VesB_CFA65-like_Ig"/>
</dbReference>
<reference evidence="9 10" key="1">
    <citation type="journal article" date="2020" name="ISME J.">
        <title>Comparative genomics reveals insights into cyanobacterial evolution and habitat adaptation.</title>
        <authorList>
            <person name="Chen M.Y."/>
            <person name="Teng W.K."/>
            <person name="Zhao L."/>
            <person name="Hu C.X."/>
            <person name="Zhou Y.K."/>
            <person name="Han B.P."/>
            <person name="Song L.R."/>
            <person name="Shu W.S."/>
        </authorList>
    </citation>
    <scope>NUCLEOTIDE SEQUENCE [LARGE SCALE GENOMIC DNA]</scope>
    <source>
        <strain evidence="9 10">FACHB-159</strain>
    </source>
</reference>
<dbReference type="NCBIfam" id="NF012200">
    <property type="entry name" value="choice_anch_D"/>
    <property type="match status" value="1"/>
</dbReference>
<evidence type="ECO:0000256" key="4">
    <source>
        <dbReference type="ARBA" id="ARBA00023069"/>
    </source>
</evidence>
<gene>
    <name evidence="9" type="ORF">H6H03_04380</name>
</gene>
<dbReference type="EMBL" id="JACJTU010000003">
    <property type="protein sequence ID" value="MBD2733152.1"/>
    <property type="molecule type" value="Genomic_DNA"/>
</dbReference>
<dbReference type="InterPro" id="IPR011990">
    <property type="entry name" value="TPR-like_helical_dom_sf"/>
</dbReference>
<keyword evidence="10" id="KW-1185">Reference proteome</keyword>
<dbReference type="Pfam" id="PF00931">
    <property type="entry name" value="NB-ARC"/>
    <property type="match status" value="1"/>
</dbReference>
<dbReference type="PANTHER" id="PTHR34720">
    <property type="entry name" value="MICROCYSTIN DEPENDENT PROTEIN"/>
    <property type="match status" value="1"/>
</dbReference>
<evidence type="ECO:0000313" key="10">
    <source>
        <dbReference type="Proteomes" id="UP000637383"/>
    </source>
</evidence>
<keyword evidence="6" id="KW-0812">Transmembrane</keyword>
<dbReference type="RefSeq" id="WP_190953916.1">
    <property type="nucleotide sequence ID" value="NZ_JACJTU010000003.1"/>
</dbReference>
<dbReference type="PANTHER" id="PTHR34720:SF9">
    <property type="entry name" value="BLR4714 PROTEIN"/>
    <property type="match status" value="1"/>
</dbReference>
<evidence type="ECO:0000256" key="6">
    <source>
        <dbReference type="SAM" id="Phobius"/>
    </source>
</evidence>
<dbReference type="Gene3D" id="2.60.40.3440">
    <property type="match status" value="3"/>
</dbReference>
<dbReference type="Gene3D" id="3.40.50.300">
    <property type="entry name" value="P-loop containing nucleotide triphosphate hydrolases"/>
    <property type="match status" value="1"/>
</dbReference>
<evidence type="ECO:0000256" key="2">
    <source>
        <dbReference type="ARBA" id="ARBA00004496"/>
    </source>
</evidence>
<dbReference type="Gene3D" id="1.25.40.10">
    <property type="entry name" value="Tetratricopeptide repeat domain"/>
    <property type="match status" value="1"/>
</dbReference>
<accession>A0ABR8K4L3</accession>
<organism evidence="9 10">
    <name type="scientific">Nostoc paludosum FACHB-159</name>
    <dbReference type="NCBI Taxonomy" id="2692908"/>
    <lineage>
        <taxon>Bacteria</taxon>
        <taxon>Bacillati</taxon>
        <taxon>Cyanobacteriota</taxon>
        <taxon>Cyanophyceae</taxon>
        <taxon>Nostocales</taxon>
        <taxon>Nostocaceae</taxon>
        <taxon>Nostoc</taxon>
    </lineage>
</organism>
<feature type="transmembrane region" description="Helical" evidence="6">
    <location>
        <begin position="286"/>
        <end position="303"/>
    </location>
</feature>
<evidence type="ECO:0000313" key="9">
    <source>
        <dbReference type="EMBL" id="MBD2733152.1"/>
    </source>
</evidence>
<keyword evidence="4" id="KW-0969">Cilium</keyword>
<keyword evidence="3" id="KW-0963">Cytoplasm</keyword>
<evidence type="ECO:0000256" key="3">
    <source>
        <dbReference type="ARBA" id="ARBA00022490"/>
    </source>
</evidence>
<evidence type="ECO:0000259" key="7">
    <source>
        <dbReference type="Pfam" id="PF00931"/>
    </source>
</evidence>
<keyword evidence="6" id="KW-0472">Membrane</keyword>
<dbReference type="InterPro" id="IPR027417">
    <property type="entry name" value="P-loop_NTPase"/>
</dbReference>
<feature type="domain" description="HYDIN/VesB/CFA65-like Ig-like" evidence="8">
    <location>
        <begin position="529"/>
        <end position="633"/>
    </location>
</feature>
<dbReference type="InterPro" id="IPR002182">
    <property type="entry name" value="NB-ARC"/>
</dbReference>
<dbReference type="InterPro" id="IPR013783">
    <property type="entry name" value="Ig-like_fold"/>
</dbReference>
<sequence length="1122" mass="122707">MTSNITAQIQGEISGQIAVGSRIIQIGSVHGGVVNIASPQEQPRQKAIATPVFLLPRPFPELIGRKDEIKSAIATLESRQSVEFYSAAGLGKSVLLRYLAYHPQISGAFADGAISFTVRHQTVADLLQCFFEAFYETDIAYKPTNTQIRQALQNKQALIILDDQKLTREDLAELLDATPGCTFLLASPERHLWGEGQGMKLVGLPIQDAITLVERELQRQLTTQEQKLAETLCTVLEGHPLQLILTIATVQEEQRSLSEVVQQLQSSQRSNSLIKQILKLQTKPQLVILAVLAALGGVALLMTQAAAMSKLPDTEVILKTLVKSNLVEMEGDRYSLNQSLVEAIQQDWDLTPWRENALEYFRHWTQQYQTAHSLLLAETDAIFQTLIWAVGVGRWAEILQLVKAVEGAFALSKQWGLWEKLLQWGLQAAQAMGDKAAEAWALHQLGSRALCLEDTTTAENYLTQALQIRESLGDEIGAAVTRHNLNLLTIPTTSPQIEATSFWLKTFLALLLVGLTGWFVWSLLFRPTPRLSLSPDNLNFGRQQVKLPSQPQTLTLQNSGSGLLKITRKIEIIGSESNDFTIANNTCSQDSIQPQANCTLSISFQPTDIGKRNANLSITDNTTDKPHLVQLTGEGFSSNNQAPIANPDRSQTGYFQAVTIPVLNSDRDPDGDVINISNFTQGTNGRVSRADDLKSLIYQPNRGFSGEDRFTYTIEDPKGAKATATVQVTVGQQPNQAPVANPDTSQTGYFQAVTIPVLNNDRDPDGDAINISNFTQATNGRVSRADDPKILIYQPSRGFSGEDTFTYTIQDANDATATATVKVTVGQQANQVPVANPDTSQTGYFQPVTIPVLNNDRDPDGDVINISNFTQGSNGRVSRANDQKSLIYQPNRDFSGEDTFTYTIQDANGATATATVKVTVGQQANQVPVANADTSQTGYFERVTIPVLNNDRDPDGDAINIISFTQGTNGRISRADDPKSLIYQPNRGFSGEDTFTYTIRDARGATVTATVQVTVAPSRPKLQAVDDQRDTKPNGIVSIDVLSNDIEPSGNPQQLRIIEFTQGQYGKVVRGNKNGTLGYIVNPKVSNVTDTFTYKIQDANGATDEATVTVKISSTEIIEIPN</sequence>
<evidence type="ECO:0000256" key="1">
    <source>
        <dbReference type="ARBA" id="ARBA00004138"/>
    </source>
</evidence>
<dbReference type="Proteomes" id="UP000637383">
    <property type="component" value="Unassembled WGS sequence"/>
</dbReference>
<dbReference type="NCBIfam" id="NF012211">
    <property type="entry name" value="tand_rpt_95"/>
    <property type="match status" value="4"/>
</dbReference>
<evidence type="ECO:0000256" key="5">
    <source>
        <dbReference type="ARBA" id="ARBA00023273"/>
    </source>
</evidence>
<keyword evidence="6" id="KW-1133">Transmembrane helix</keyword>
<dbReference type="Pfam" id="PF22544">
    <property type="entry name" value="HYDIN_VesB_CFA65-like_Ig"/>
    <property type="match status" value="1"/>
</dbReference>